<dbReference type="InterPro" id="IPR046342">
    <property type="entry name" value="CBS_dom_sf"/>
</dbReference>
<organism evidence="4 5">
    <name type="scientific">Devosia enhydra</name>
    <dbReference type="NCBI Taxonomy" id="665118"/>
    <lineage>
        <taxon>Bacteria</taxon>
        <taxon>Pseudomonadati</taxon>
        <taxon>Pseudomonadota</taxon>
        <taxon>Alphaproteobacteria</taxon>
        <taxon>Hyphomicrobiales</taxon>
        <taxon>Devosiaceae</taxon>
        <taxon>Devosia</taxon>
    </lineage>
</organism>
<dbReference type="OrthoDB" id="9807125at2"/>
<keyword evidence="1 2" id="KW-0129">CBS domain</keyword>
<feature type="domain" description="CBS" evidence="3">
    <location>
        <begin position="76"/>
        <end position="132"/>
    </location>
</feature>
<accession>A0A1K2HVC7</accession>
<dbReference type="EMBL" id="FPKU01000001">
    <property type="protein sequence ID" value="SFZ82293.1"/>
    <property type="molecule type" value="Genomic_DNA"/>
</dbReference>
<dbReference type="STRING" id="665118.SAMN02983003_0993"/>
<gene>
    <name evidence="4" type="ORF">SAMN02983003_0993</name>
</gene>
<protein>
    <submittedName>
        <fullName evidence="4">CBS domain-containing protein</fullName>
    </submittedName>
</protein>
<dbReference type="InterPro" id="IPR051257">
    <property type="entry name" value="Diverse_CBS-Domain"/>
</dbReference>
<reference evidence="4 5" key="1">
    <citation type="submission" date="2016-11" db="EMBL/GenBank/DDBJ databases">
        <authorList>
            <person name="Jaros S."/>
            <person name="Januszkiewicz K."/>
            <person name="Wedrychowicz H."/>
        </authorList>
    </citation>
    <scope>NUCLEOTIDE SEQUENCE [LARGE SCALE GENOMIC DNA]</scope>
    <source>
        <strain evidence="4 5">ATCC 23634</strain>
    </source>
</reference>
<dbReference type="PANTHER" id="PTHR43080">
    <property type="entry name" value="CBS DOMAIN-CONTAINING PROTEIN CBSX3, MITOCHONDRIAL"/>
    <property type="match status" value="1"/>
</dbReference>
<feature type="domain" description="CBS" evidence="3">
    <location>
        <begin position="8"/>
        <end position="67"/>
    </location>
</feature>
<proteinExistence type="predicted"/>
<evidence type="ECO:0000259" key="3">
    <source>
        <dbReference type="PROSITE" id="PS51371"/>
    </source>
</evidence>
<dbReference type="CDD" id="cd04623">
    <property type="entry name" value="CBS_pair_bac_euk"/>
    <property type="match status" value="1"/>
</dbReference>
<dbReference type="Proteomes" id="UP000183447">
    <property type="component" value="Unassembled WGS sequence"/>
</dbReference>
<dbReference type="InterPro" id="IPR000644">
    <property type="entry name" value="CBS_dom"/>
</dbReference>
<dbReference type="RefSeq" id="WP_072341547.1">
    <property type="nucleotide sequence ID" value="NZ_FPKU01000001.1"/>
</dbReference>
<evidence type="ECO:0000256" key="1">
    <source>
        <dbReference type="ARBA" id="ARBA00023122"/>
    </source>
</evidence>
<dbReference type="InterPro" id="IPR044725">
    <property type="entry name" value="CBSX3_CBS_dom"/>
</dbReference>
<dbReference type="PANTHER" id="PTHR43080:SF2">
    <property type="entry name" value="CBS DOMAIN-CONTAINING PROTEIN"/>
    <property type="match status" value="1"/>
</dbReference>
<dbReference type="Pfam" id="PF00571">
    <property type="entry name" value="CBS"/>
    <property type="match status" value="2"/>
</dbReference>
<sequence length="142" mass="15493">MHVEAILQTKGGTVHTVRSTELIATAIAVLNQRRIGAVVVVDDAGHVAGILSERDIVRRMGSDPNSFLSTPISQSMTRAVVTCTRQTSLDEVLEMMTERRIRHMPVVEGESLVGIISIGDVVKRKIELTEQEAAALRDYIAS</sequence>
<dbReference type="Gene3D" id="3.10.580.10">
    <property type="entry name" value="CBS-domain"/>
    <property type="match status" value="1"/>
</dbReference>
<dbReference type="PROSITE" id="PS51371">
    <property type="entry name" value="CBS"/>
    <property type="match status" value="2"/>
</dbReference>
<evidence type="ECO:0000313" key="5">
    <source>
        <dbReference type="Proteomes" id="UP000183447"/>
    </source>
</evidence>
<dbReference type="SUPFAM" id="SSF54631">
    <property type="entry name" value="CBS-domain pair"/>
    <property type="match status" value="1"/>
</dbReference>
<name>A0A1K2HVC7_9HYPH</name>
<evidence type="ECO:0000256" key="2">
    <source>
        <dbReference type="PROSITE-ProRule" id="PRU00703"/>
    </source>
</evidence>
<keyword evidence="5" id="KW-1185">Reference proteome</keyword>
<dbReference type="SMART" id="SM00116">
    <property type="entry name" value="CBS"/>
    <property type="match status" value="2"/>
</dbReference>
<evidence type="ECO:0000313" key="4">
    <source>
        <dbReference type="EMBL" id="SFZ82293.1"/>
    </source>
</evidence>
<dbReference type="AlphaFoldDB" id="A0A1K2HVC7"/>